<feature type="non-terminal residue" evidence="1">
    <location>
        <position position="1"/>
    </location>
</feature>
<organism evidence="1 2">
    <name type="scientific">Ilex paraguariensis</name>
    <name type="common">yerba mate</name>
    <dbReference type="NCBI Taxonomy" id="185542"/>
    <lineage>
        <taxon>Eukaryota</taxon>
        <taxon>Viridiplantae</taxon>
        <taxon>Streptophyta</taxon>
        <taxon>Embryophyta</taxon>
        <taxon>Tracheophyta</taxon>
        <taxon>Spermatophyta</taxon>
        <taxon>Magnoliopsida</taxon>
        <taxon>eudicotyledons</taxon>
        <taxon>Gunneridae</taxon>
        <taxon>Pentapetalae</taxon>
        <taxon>asterids</taxon>
        <taxon>campanulids</taxon>
        <taxon>Aquifoliales</taxon>
        <taxon>Aquifoliaceae</taxon>
        <taxon>Ilex</taxon>
    </lineage>
</organism>
<gene>
    <name evidence="1" type="ORF">ILEXP_LOCUS14630</name>
</gene>
<evidence type="ECO:0000313" key="2">
    <source>
        <dbReference type="Proteomes" id="UP001642360"/>
    </source>
</evidence>
<protein>
    <submittedName>
        <fullName evidence="1">Uncharacterized protein</fullName>
    </submittedName>
</protein>
<name>A0ABC8RQL0_9AQUA</name>
<keyword evidence="2" id="KW-1185">Reference proteome</keyword>
<sequence>ATSSALPIPAEAASIPVSSIDLTLDTDRTPTPADLLVTFDASIPSTASLPTIPETKAPIPDPPINPKIVIPFFIEIIVLQVASLPRPIDVDPEEKTTKMRQLESPDRSQNLFRPILRAKGREISIRDSATEDMNVVVGIARSVILP</sequence>
<evidence type="ECO:0000313" key="1">
    <source>
        <dbReference type="EMBL" id="CAK9146762.1"/>
    </source>
</evidence>
<accession>A0ABC8RQL0</accession>
<comment type="caution">
    <text evidence="1">The sequence shown here is derived from an EMBL/GenBank/DDBJ whole genome shotgun (WGS) entry which is preliminary data.</text>
</comment>
<dbReference type="Proteomes" id="UP001642360">
    <property type="component" value="Unassembled WGS sequence"/>
</dbReference>
<dbReference type="EMBL" id="CAUOFW020001613">
    <property type="protein sequence ID" value="CAK9146762.1"/>
    <property type="molecule type" value="Genomic_DNA"/>
</dbReference>
<proteinExistence type="predicted"/>
<dbReference type="AlphaFoldDB" id="A0ABC8RQL0"/>
<reference evidence="1 2" key="1">
    <citation type="submission" date="2024-02" db="EMBL/GenBank/DDBJ databases">
        <authorList>
            <person name="Vignale AGUSTIN F."/>
            <person name="Sosa J E."/>
            <person name="Modenutti C."/>
        </authorList>
    </citation>
    <scope>NUCLEOTIDE SEQUENCE [LARGE SCALE GENOMIC DNA]</scope>
</reference>